<feature type="transmembrane region" description="Helical" evidence="6">
    <location>
        <begin position="885"/>
        <end position="906"/>
    </location>
</feature>
<dbReference type="EMBL" id="CAUJNA010003383">
    <property type="protein sequence ID" value="CAJ1400763.1"/>
    <property type="molecule type" value="Genomic_DNA"/>
</dbReference>
<keyword evidence="1" id="KW-0433">Leucine-rich repeat</keyword>
<feature type="transmembrane region" description="Helical" evidence="6">
    <location>
        <begin position="1219"/>
        <end position="1237"/>
    </location>
</feature>
<accession>A0AA36NG24</accession>
<evidence type="ECO:0000313" key="8">
    <source>
        <dbReference type="Proteomes" id="UP001178507"/>
    </source>
</evidence>
<keyword evidence="5 6" id="KW-0472">Membrane</keyword>
<reference evidence="7" key="1">
    <citation type="submission" date="2023-08" db="EMBL/GenBank/DDBJ databases">
        <authorList>
            <person name="Chen Y."/>
            <person name="Shah S."/>
            <person name="Dougan E. K."/>
            <person name="Thang M."/>
            <person name="Chan C."/>
        </authorList>
    </citation>
    <scope>NUCLEOTIDE SEQUENCE</scope>
</reference>
<dbReference type="GO" id="GO:0033612">
    <property type="term" value="F:receptor serine/threonine kinase binding"/>
    <property type="evidence" value="ECO:0007669"/>
    <property type="project" value="TreeGrafter"/>
</dbReference>
<evidence type="ECO:0000256" key="4">
    <source>
        <dbReference type="ARBA" id="ARBA00022840"/>
    </source>
</evidence>
<keyword evidence="8" id="KW-1185">Reference proteome</keyword>
<dbReference type="FunFam" id="3.80.10.10:FF:000095">
    <property type="entry name" value="LRR receptor-like serine/threonine-protein kinase GSO1"/>
    <property type="match status" value="1"/>
</dbReference>
<evidence type="ECO:0000256" key="1">
    <source>
        <dbReference type="ARBA" id="ARBA00022614"/>
    </source>
</evidence>
<comment type="caution">
    <text evidence="7">The sequence shown here is derived from an EMBL/GenBank/DDBJ whole genome shotgun (WGS) entry which is preliminary data.</text>
</comment>
<dbReference type="SUPFAM" id="SSF52047">
    <property type="entry name" value="RNI-like"/>
    <property type="match status" value="1"/>
</dbReference>
<dbReference type="InterPro" id="IPR001611">
    <property type="entry name" value="Leu-rich_rpt"/>
</dbReference>
<dbReference type="PROSITE" id="PS51450">
    <property type="entry name" value="LRR"/>
    <property type="match status" value="2"/>
</dbReference>
<dbReference type="SMART" id="SM00369">
    <property type="entry name" value="LRR_TYP"/>
    <property type="match status" value="7"/>
</dbReference>
<name>A0AA36NG24_9DINO</name>
<dbReference type="PANTHER" id="PTHR48056">
    <property type="entry name" value="LRR RECEPTOR-LIKE SERINE/THREONINE-PROTEIN KINASE-RELATED"/>
    <property type="match status" value="1"/>
</dbReference>
<keyword evidence="2" id="KW-0677">Repeat</keyword>
<feature type="transmembrane region" description="Helical" evidence="6">
    <location>
        <begin position="926"/>
        <end position="951"/>
    </location>
</feature>
<organism evidence="7 8">
    <name type="scientific">Effrenium voratum</name>
    <dbReference type="NCBI Taxonomy" id="2562239"/>
    <lineage>
        <taxon>Eukaryota</taxon>
        <taxon>Sar</taxon>
        <taxon>Alveolata</taxon>
        <taxon>Dinophyceae</taxon>
        <taxon>Suessiales</taxon>
        <taxon>Symbiodiniaceae</taxon>
        <taxon>Effrenium</taxon>
    </lineage>
</organism>
<evidence type="ECO:0000256" key="2">
    <source>
        <dbReference type="ARBA" id="ARBA00022737"/>
    </source>
</evidence>
<feature type="transmembrane region" description="Helical" evidence="6">
    <location>
        <begin position="1148"/>
        <end position="1174"/>
    </location>
</feature>
<evidence type="ECO:0000256" key="6">
    <source>
        <dbReference type="SAM" id="Phobius"/>
    </source>
</evidence>
<dbReference type="InterPro" id="IPR050647">
    <property type="entry name" value="Plant_LRR-RLKs"/>
</dbReference>
<evidence type="ECO:0008006" key="9">
    <source>
        <dbReference type="Google" id="ProtNLM"/>
    </source>
</evidence>
<dbReference type="AlphaFoldDB" id="A0AA36NG24"/>
<dbReference type="GO" id="GO:0005524">
    <property type="term" value="F:ATP binding"/>
    <property type="evidence" value="ECO:0007669"/>
    <property type="project" value="UniProtKB-KW"/>
</dbReference>
<dbReference type="InterPro" id="IPR003591">
    <property type="entry name" value="Leu-rich_rpt_typical-subtyp"/>
</dbReference>
<dbReference type="Proteomes" id="UP001178507">
    <property type="component" value="Unassembled WGS sequence"/>
</dbReference>
<gene>
    <name evidence="7" type="ORF">EVOR1521_LOCUS24055</name>
</gene>
<dbReference type="FunFam" id="3.80.10.10:FF:000041">
    <property type="entry name" value="LRR receptor-like serine/threonine-protein kinase ERECTA"/>
    <property type="match status" value="1"/>
</dbReference>
<dbReference type="Pfam" id="PF00560">
    <property type="entry name" value="LRR_1"/>
    <property type="match status" value="2"/>
</dbReference>
<feature type="transmembrane region" description="Helical" evidence="6">
    <location>
        <begin position="1003"/>
        <end position="1022"/>
    </location>
</feature>
<feature type="transmembrane region" description="Helical" evidence="6">
    <location>
        <begin position="799"/>
        <end position="814"/>
    </location>
</feature>
<feature type="transmembrane region" description="Helical" evidence="6">
    <location>
        <begin position="841"/>
        <end position="865"/>
    </location>
</feature>
<protein>
    <recommendedName>
        <fullName evidence="9">LRR receptor-like serine/threonine-protein kinase GSO1</fullName>
    </recommendedName>
</protein>
<sequence>MSVRPIGVPYIVAALYMTHATHAALAAPGNITIDPQDSQALHSVLVSLGLSPEMATRVVGDCGILRWCDHLGRVRRLAMPRMHLAGRLDPQLLRLTELRELSLSQNRLQGHIPSLAGLRELHHVDLSKNLLSGSIPSLPPNLAFLELADNYLTGTVSWELGRLQNLQLLDLSNNQLFGAIPNLRNCSALATIFLRNNFFMGRIPGWLRFLPRVRKLDLSKNQFYGQIPSGFRQRSTLHQLSFHSNKLWGHLPDMSGFEELQVLLNFLRHFNVLCLQRICSLPCTAGRGQGNLTPATGSSRQFHMPAPWHQILDVGWNKLQGEFPGWLCNMKKLKILSLTSNRLFGRLPSLANMTSLEVLSSAMTRFSGPLPALAGKLQFVKLGGNRFEGPLPELGSELFSLDLSSNRLTGPLPALPKSLSTLDLSSNNLSGEIPVSLAGLRQLTALYLANNQLTGEVPPIFAHLGRLSHLSLAGNRLHGHMPDLSDMYGLLTLDLSSNFFTGQIGGKLQRARRLSRLSLRSNRFHGEVLPEQFPRLTELDLGQNYFDTIPLQFYQANDLSELYLDHNVISGTLLPVICNSRKLRILHLGHNRLEGEIPGCIFQLPFLTQLFLSRNKFEGSIPEIGAEYLSVLSLHRNRLSGALPAFSHLSFLAVLTLHDNSFSGSIGNMELTSCCMDNPHFRDSGLSCVEIMHALHLSIRLKHCEELSRLELNASRVLRNCPLSCGLCTDMADPPRATFHHNRLSCEVPPLISGRAVLATAVMGNMLGNGHSLAAPWIMEDEYQNFLYFSPKVFKDNCFVLSAAFLLALAGLLFRKRLAPRISEALAADGRNDKVISSNLVLLRFSGFLSICCCLLLPALFWGATYYDCPQPLSWFTVAGLEQPWAELVVVLTWCALAAISAMTVASMPGEGASLHACGLSARKALAWLVWMLVVAVMSLPSILFAVAQVLPAANTSGLSDQVLSLCHSIAPFGIVLLDASLASKLSEAYANFAKLRAENLLMALRLCTFWLLSVLTTVWLHENCMGGWKRYWRVCDARNDAHDLFNWNVWDEVVLDTDADICSESQLWWQEGRCSRAVVEAVVPLVLKKLLIRATLQPGLMLLVWHLSQPEQKWNTERHLRLLGLKTSSSLSAVQQQALLTTFMETAIFWAPLAPLCGLCTFCASVANLLLFHQGTRPEGGVQLGPSGASMSRGYLQFSLAASCGFQVWHAFGTGMWGRQLLLLNCLVVLMQRFLPRNWAAKHFWRADMQTVELQEMPRS</sequence>
<keyword evidence="6" id="KW-1133">Transmembrane helix</keyword>
<dbReference type="Gene3D" id="3.80.10.10">
    <property type="entry name" value="Ribonuclease Inhibitor"/>
    <property type="match status" value="4"/>
</dbReference>
<evidence type="ECO:0000256" key="3">
    <source>
        <dbReference type="ARBA" id="ARBA00022741"/>
    </source>
</evidence>
<keyword evidence="4" id="KW-0067">ATP-binding</keyword>
<dbReference type="InterPro" id="IPR032675">
    <property type="entry name" value="LRR_dom_sf"/>
</dbReference>
<dbReference type="SUPFAM" id="SSF52058">
    <property type="entry name" value="L domain-like"/>
    <property type="match status" value="1"/>
</dbReference>
<dbReference type="Pfam" id="PF13855">
    <property type="entry name" value="LRR_8"/>
    <property type="match status" value="1"/>
</dbReference>
<keyword evidence="3" id="KW-0547">Nucleotide-binding</keyword>
<dbReference type="PANTHER" id="PTHR48056:SF81">
    <property type="entry name" value="RECEPTOR PROTEIN-TYROSINE KINASE CEPR1"/>
    <property type="match status" value="1"/>
</dbReference>
<keyword evidence="6" id="KW-0812">Transmembrane</keyword>
<proteinExistence type="predicted"/>
<evidence type="ECO:0000313" key="7">
    <source>
        <dbReference type="EMBL" id="CAJ1400763.1"/>
    </source>
</evidence>
<evidence type="ECO:0000256" key="5">
    <source>
        <dbReference type="ARBA" id="ARBA00023136"/>
    </source>
</evidence>